<name>A0A2P2N2N1_RHIMU</name>
<reference evidence="1" key="1">
    <citation type="submission" date="2018-02" db="EMBL/GenBank/DDBJ databases">
        <title>Rhizophora mucronata_Transcriptome.</title>
        <authorList>
            <person name="Meera S.P."/>
            <person name="Sreeshan A."/>
            <person name="Augustine A."/>
        </authorList>
    </citation>
    <scope>NUCLEOTIDE SEQUENCE</scope>
    <source>
        <tissue evidence="1">Leaf</tissue>
    </source>
</reference>
<accession>A0A2P2N2N1</accession>
<dbReference type="AlphaFoldDB" id="A0A2P2N2N1"/>
<protein>
    <submittedName>
        <fullName evidence="1">Uncharacterized protein</fullName>
    </submittedName>
</protein>
<sequence>MKGKKLIRKIKTTTRYKVAQTKDSYYCHFSWYFNQTLSHSTGLACNFKG</sequence>
<organism evidence="1">
    <name type="scientific">Rhizophora mucronata</name>
    <name type="common">Asiatic mangrove</name>
    <dbReference type="NCBI Taxonomy" id="61149"/>
    <lineage>
        <taxon>Eukaryota</taxon>
        <taxon>Viridiplantae</taxon>
        <taxon>Streptophyta</taxon>
        <taxon>Embryophyta</taxon>
        <taxon>Tracheophyta</taxon>
        <taxon>Spermatophyta</taxon>
        <taxon>Magnoliopsida</taxon>
        <taxon>eudicotyledons</taxon>
        <taxon>Gunneridae</taxon>
        <taxon>Pentapetalae</taxon>
        <taxon>rosids</taxon>
        <taxon>fabids</taxon>
        <taxon>Malpighiales</taxon>
        <taxon>Rhizophoraceae</taxon>
        <taxon>Rhizophora</taxon>
    </lineage>
</organism>
<dbReference type="EMBL" id="GGEC01056247">
    <property type="protein sequence ID" value="MBX36731.1"/>
    <property type="molecule type" value="Transcribed_RNA"/>
</dbReference>
<evidence type="ECO:0000313" key="1">
    <source>
        <dbReference type="EMBL" id="MBX36731.1"/>
    </source>
</evidence>
<proteinExistence type="predicted"/>